<proteinExistence type="predicted"/>
<dbReference type="EMBL" id="JAWZSR010000001">
    <property type="protein sequence ID" value="MDX8044447.1"/>
    <property type="molecule type" value="Genomic_DNA"/>
</dbReference>
<keyword evidence="2" id="KW-1185">Reference proteome</keyword>
<sequence length="167" mass="19198">MLDRVDFVRESIEFLHDFIIKSIQKHAENYGVTAPQLRVIFEVWVNKPISIKQLTERLRMTQSTVSDIVDRLTAKGILMKTPNPNDKRSVDITVTDTFLEQVNKGDLEPLNKLLREALQQLQPEEQEAVEKGMRILVTAAKEKMESEGMDTLDSFDVLFVPKGNREK</sequence>
<accession>A0ACC6M0N6</accession>
<name>A0ACC6M0N6_9BACI</name>
<dbReference type="Proteomes" id="UP001277972">
    <property type="component" value="Unassembled WGS sequence"/>
</dbReference>
<protein>
    <submittedName>
        <fullName evidence="1">MarR family transcriptional regulator</fullName>
    </submittedName>
</protein>
<evidence type="ECO:0000313" key="2">
    <source>
        <dbReference type="Proteomes" id="UP001277972"/>
    </source>
</evidence>
<evidence type="ECO:0000313" key="1">
    <source>
        <dbReference type="EMBL" id="MDX8044447.1"/>
    </source>
</evidence>
<gene>
    <name evidence="1" type="ORF">SH601_00470</name>
</gene>
<reference evidence="1" key="1">
    <citation type="submission" date="2023-11" db="EMBL/GenBank/DDBJ databases">
        <title>Gracilibacillus pellucida a moderately halophilic bacterium isolated from saline soil in Xinjiang province.</title>
        <authorList>
            <person name="Zhang Z."/>
            <person name="Tan F."/>
            <person name="Wang Y."/>
            <person name="Xia M."/>
        </authorList>
    </citation>
    <scope>NUCLEOTIDE SEQUENCE</scope>
    <source>
        <strain evidence="1">S3-1-1</strain>
    </source>
</reference>
<comment type="caution">
    <text evidence="1">The sequence shown here is derived from an EMBL/GenBank/DDBJ whole genome shotgun (WGS) entry which is preliminary data.</text>
</comment>
<organism evidence="1 2">
    <name type="scientific">Gracilibacillus pellucidus</name>
    <dbReference type="NCBI Taxonomy" id="3095368"/>
    <lineage>
        <taxon>Bacteria</taxon>
        <taxon>Bacillati</taxon>
        <taxon>Bacillota</taxon>
        <taxon>Bacilli</taxon>
        <taxon>Bacillales</taxon>
        <taxon>Bacillaceae</taxon>
        <taxon>Gracilibacillus</taxon>
    </lineage>
</organism>